<dbReference type="GO" id="GO:0016868">
    <property type="term" value="F:intramolecular phosphotransferase activity"/>
    <property type="evidence" value="ECO:0007669"/>
    <property type="project" value="InterPro"/>
</dbReference>
<evidence type="ECO:0000256" key="1">
    <source>
        <dbReference type="ARBA" id="ARBA00001946"/>
    </source>
</evidence>
<evidence type="ECO:0000313" key="8">
    <source>
        <dbReference type="EMBL" id="TWG11470.1"/>
    </source>
</evidence>
<dbReference type="PRINTS" id="PR00509">
    <property type="entry name" value="PGMPMM"/>
</dbReference>
<dbReference type="PROSITE" id="PS50206">
    <property type="entry name" value="RHODANESE_3"/>
    <property type="match status" value="1"/>
</dbReference>
<evidence type="ECO:0000313" key="9">
    <source>
        <dbReference type="Proteomes" id="UP000320239"/>
    </source>
</evidence>
<dbReference type="Proteomes" id="UP000320239">
    <property type="component" value="Unassembled WGS sequence"/>
</dbReference>
<keyword evidence="6" id="KW-0413">Isomerase</keyword>
<keyword evidence="9" id="KW-1185">Reference proteome</keyword>
<evidence type="ECO:0000256" key="3">
    <source>
        <dbReference type="ARBA" id="ARBA00022553"/>
    </source>
</evidence>
<reference evidence="8 9" key="1">
    <citation type="submission" date="2019-06" db="EMBL/GenBank/DDBJ databases">
        <title>Sequencing the genomes of 1000 actinobacteria strains.</title>
        <authorList>
            <person name="Klenk H.-P."/>
        </authorList>
    </citation>
    <scope>NUCLEOTIDE SEQUENCE [LARGE SCALE GENOMIC DNA]</scope>
    <source>
        <strain evidence="8 9">DSM 43866</strain>
    </source>
</reference>
<dbReference type="Pfam" id="PF02878">
    <property type="entry name" value="PGM_PMM_I"/>
    <property type="match status" value="1"/>
</dbReference>
<name>A0A561VIL8_ACTTI</name>
<proteinExistence type="inferred from homology"/>
<keyword evidence="4" id="KW-0479">Metal-binding</keyword>
<dbReference type="RefSeq" id="WP_122978156.1">
    <property type="nucleotide sequence ID" value="NZ_BOMX01000134.1"/>
</dbReference>
<comment type="similarity">
    <text evidence="2">Belongs to the phosphohexose mutase family.</text>
</comment>
<dbReference type="Pfam" id="PF02879">
    <property type="entry name" value="PGM_PMM_II"/>
    <property type="match status" value="1"/>
</dbReference>
<dbReference type="SUPFAM" id="SSF55957">
    <property type="entry name" value="Phosphoglucomutase, C-terminal domain"/>
    <property type="match status" value="1"/>
</dbReference>
<comment type="cofactor">
    <cofactor evidence="1">
        <name>Mg(2+)</name>
        <dbReference type="ChEBI" id="CHEBI:18420"/>
    </cofactor>
</comment>
<evidence type="ECO:0000256" key="4">
    <source>
        <dbReference type="ARBA" id="ARBA00022723"/>
    </source>
</evidence>
<dbReference type="PANTHER" id="PTHR43771">
    <property type="entry name" value="PHOSPHOMANNOMUTASE"/>
    <property type="match status" value="1"/>
</dbReference>
<comment type="caution">
    <text evidence="8">The sequence shown here is derived from an EMBL/GenBank/DDBJ whole genome shotgun (WGS) entry which is preliminary data.</text>
</comment>
<protein>
    <submittedName>
        <fullName evidence="8">Phosphomannomutase</fullName>
    </submittedName>
</protein>
<dbReference type="GO" id="GO:0046872">
    <property type="term" value="F:metal ion binding"/>
    <property type="evidence" value="ECO:0007669"/>
    <property type="project" value="UniProtKB-KW"/>
</dbReference>
<dbReference type="InterPro" id="IPR016055">
    <property type="entry name" value="A-D-PHexomutase_a/b/a-I/II/III"/>
</dbReference>
<keyword evidence="5" id="KW-0460">Magnesium</keyword>
<dbReference type="Gene3D" id="3.30.310.50">
    <property type="entry name" value="Alpha-D-phosphohexomutase, C-terminal domain"/>
    <property type="match status" value="1"/>
</dbReference>
<dbReference type="Pfam" id="PF02880">
    <property type="entry name" value="PGM_PMM_III"/>
    <property type="match status" value="1"/>
</dbReference>
<dbReference type="EMBL" id="VIWY01000006">
    <property type="protein sequence ID" value="TWG11470.1"/>
    <property type="molecule type" value="Genomic_DNA"/>
</dbReference>
<dbReference type="InterPro" id="IPR005844">
    <property type="entry name" value="A-D-PHexomutase_a/b/a-I"/>
</dbReference>
<dbReference type="PANTHER" id="PTHR43771:SF1">
    <property type="entry name" value="PHOSPHOMANNOMUTASE"/>
    <property type="match status" value="1"/>
</dbReference>
<dbReference type="InterPro" id="IPR005845">
    <property type="entry name" value="A-D-PHexomutase_a/b/a-II"/>
</dbReference>
<dbReference type="GO" id="GO:0005975">
    <property type="term" value="P:carbohydrate metabolic process"/>
    <property type="evidence" value="ECO:0007669"/>
    <property type="project" value="InterPro"/>
</dbReference>
<dbReference type="OrthoDB" id="9803322at2"/>
<evidence type="ECO:0000259" key="7">
    <source>
        <dbReference type="PROSITE" id="PS50206"/>
    </source>
</evidence>
<gene>
    <name evidence="8" type="ORF">FHX34_106200</name>
</gene>
<feature type="domain" description="Rhodanese" evidence="7">
    <location>
        <begin position="130"/>
        <end position="228"/>
    </location>
</feature>
<accession>A0A561VIL8</accession>
<dbReference type="SUPFAM" id="SSF53738">
    <property type="entry name" value="Phosphoglucomutase, first 3 domains"/>
    <property type="match status" value="3"/>
</dbReference>
<evidence type="ECO:0000256" key="6">
    <source>
        <dbReference type="ARBA" id="ARBA00023235"/>
    </source>
</evidence>
<dbReference type="Gene3D" id="3.40.120.10">
    <property type="entry name" value="Alpha-D-Glucose-1,6-Bisphosphate, subunit A, domain 3"/>
    <property type="match status" value="3"/>
</dbReference>
<evidence type="ECO:0000256" key="2">
    <source>
        <dbReference type="ARBA" id="ARBA00010231"/>
    </source>
</evidence>
<keyword evidence="3" id="KW-0597">Phosphoprotein</keyword>
<dbReference type="InterPro" id="IPR001763">
    <property type="entry name" value="Rhodanese-like_dom"/>
</dbReference>
<dbReference type="AlphaFoldDB" id="A0A561VIL8"/>
<organism evidence="8 9">
    <name type="scientific">Actinoplanes teichomyceticus</name>
    <dbReference type="NCBI Taxonomy" id="1867"/>
    <lineage>
        <taxon>Bacteria</taxon>
        <taxon>Bacillati</taxon>
        <taxon>Actinomycetota</taxon>
        <taxon>Actinomycetes</taxon>
        <taxon>Micromonosporales</taxon>
        <taxon>Micromonosporaceae</taxon>
        <taxon>Actinoplanes</taxon>
    </lineage>
</organism>
<dbReference type="InterPro" id="IPR005841">
    <property type="entry name" value="Alpha-D-phosphohexomutase_SF"/>
</dbReference>
<dbReference type="InterPro" id="IPR036900">
    <property type="entry name" value="A-D-PHexomutase_C_sf"/>
</dbReference>
<dbReference type="InterPro" id="IPR005846">
    <property type="entry name" value="A-D-PHexomutase_a/b/a-III"/>
</dbReference>
<evidence type="ECO:0000256" key="5">
    <source>
        <dbReference type="ARBA" id="ARBA00022842"/>
    </source>
</evidence>
<sequence>MSGGRVTNEPRAKSSADGWRGVIGADFTPAYAGLVASCVLRGLPADAPAPSVLVTYDGRRSGPECAAAVAAAAAAAGAKSVRLVPHLPTPVASAALSRDVADLAFLVTASHNASRYNGIKVKVAPGCSLPAEVERRAEHLLAASDVPAAAVADLAPEPVADRLIGEHVTRVVQRTNPAADARTVVVDGVGGVAGPAVARLCTALGWQVHLLGGSLDPDFGGLVPDPTVDRTRDRAAHAVRDRGADLGIVLDGDGDRIVVVDDRGRTVQPHELLALLLRDMAGGRPGDLAVTAAVGMAVRTVARRQGRAVRETPIGFKHLSPLLVSGAAAVAGGSVGDLAFAEYGIDRDPFVAVALLAGLLGRGGARLGELLDDLTAAVGARQWFESRVGGGGNAEVLHDAGRAALAEVGLSPAIQRVTSIDGVKFWLDGDRWMLLRGSSTEGGVRVYGELAADGRRPAPIPELLAAVGRALQPSLP</sequence>